<proteinExistence type="predicted"/>
<name>E4ZNR1_LEPMJ</name>
<reference evidence="3" key="1">
    <citation type="journal article" date="2011" name="Nat. Commun.">
        <title>Effector diversification within compartments of the Leptosphaeria maculans genome affected by Repeat-Induced Point mutations.</title>
        <authorList>
            <person name="Rouxel T."/>
            <person name="Grandaubert J."/>
            <person name="Hane J.K."/>
            <person name="Hoede C."/>
            <person name="van de Wouw A.P."/>
            <person name="Couloux A."/>
            <person name="Dominguez V."/>
            <person name="Anthouard V."/>
            <person name="Bally P."/>
            <person name="Bourras S."/>
            <person name="Cozijnsen A.J."/>
            <person name="Ciuffetti L.M."/>
            <person name="Degrave A."/>
            <person name="Dilmaghani A."/>
            <person name="Duret L."/>
            <person name="Fudal I."/>
            <person name="Goodwin S.B."/>
            <person name="Gout L."/>
            <person name="Glaser N."/>
            <person name="Linglin J."/>
            <person name="Kema G.H.J."/>
            <person name="Lapalu N."/>
            <person name="Lawrence C.B."/>
            <person name="May K."/>
            <person name="Meyer M."/>
            <person name="Ollivier B."/>
            <person name="Poulain J."/>
            <person name="Schoch C.L."/>
            <person name="Simon A."/>
            <person name="Spatafora J.W."/>
            <person name="Stachowiak A."/>
            <person name="Turgeon B.G."/>
            <person name="Tyler B.M."/>
            <person name="Vincent D."/>
            <person name="Weissenbach J."/>
            <person name="Amselem J."/>
            <person name="Quesneville H."/>
            <person name="Oliver R.P."/>
            <person name="Wincker P."/>
            <person name="Balesdent M.-H."/>
            <person name="Howlett B.J."/>
        </authorList>
    </citation>
    <scope>NUCLEOTIDE SEQUENCE [LARGE SCALE GENOMIC DNA]</scope>
    <source>
        <strain evidence="3">JN3 / isolate v23.1.3 / race Av1-4-5-6-7-8</strain>
    </source>
</reference>
<dbReference type="HOGENOM" id="CLU_1907076_0_0_1"/>
<sequence>MKKSVAQWQAPSLHRKSILVVTKIGGCSKVRSDPWMLSRVSQLGKTCSKKGRKCGQQATMIPVLIWATDHINEVPILNVQSVPCEDGCNGDLMSKAKVQSPDNIVWHEPGQGIQSHSEGGNGNDSRSKTEAVF</sequence>
<dbReference type="AlphaFoldDB" id="E4ZNR1"/>
<dbReference type="VEuPathDB" id="FungiDB:LEMA_P041810.1"/>
<keyword evidence="3" id="KW-1185">Reference proteome</keyword>
<protein>
    <submittedName>
        <fullName evidence="2">Predicted protein</fullName>
    </submittedName>
</protein>
<organism evidence="3">
    <name type="scientific">Leptosphaeria maculans (strain JN3 / isolate v23.1.3 / race Av1-4-5-6-7-8)</name>
    <name type="common">Blackleg fungus</name>
    <name type="synonym">Phoma lingam</name>
    <dbReference type="NCBI Taxonomy" id="985895"/>
    <lineage>
        <taxon>Eukaryota</taxon>
        <taxon>Fungi</taxon>
        <taxon>Dikarya</taxon>
        <taxon>Ascomycota</taxon>
        <taxon>Pezizomycotina</taxon>
        <taxon>Dothideomycetes</taxon>
        <taxon>Pleosporomycetidae</taxon>
        <taxon>Pleosporales</taxon>
        <taxon>Pleosporineae</taxon>
        <taxon>Leptosphaeriaceae</taxon>
        <taxon>Plenodomus</taxon>
        <taxon>Plenodomus lingam/Leptosphaeria maculans species complex</taxon>
    </lineage>
</organism>
<feature type="region of interest" description="Disordered" evidence="1">
    <location>
        <begin position="104"/>
        <end position="133"/>
    </location>
</feature>
<gene>
    <name evidence="2" type="ORF">LEMA_P041810.1</name>
</gene>
<evidence type="ECO:0000313" key="3">
    <source>
        <dbReference type="Proteomes" id="UP000002668"/>
    </source>
</evidence>
<dbReference type="InParanoid" id="E4ZNR1"/>
<evidence type="ECO:0000256" key="1">
    <source>
        <dbReference type="SAM" id="MobiDB-lite"/>
    </source>
</evidence>
<accession>E4ZNR1</accession>
<dbReference type="EMBL" id="FP929105">
    <property type="protein sequence ID" value="CBX93280.1"/>
    <property type="molecule type" value="Genomic_DNA"/>
</dbReference>
<dbReference type="Proteomes" id="UP000002668">
    <property type="component" value="Genome"/>
</dbReference>
<evidence type="ECO:0000313" key="2">
    <source>
        <dbReference type="EMBL" id="CBX93280.1"/>
    </source>
</evidence>